<accession>A0A7J7G0L2</accession>
<organism evidence="2 3">
    <name type="scientific">Camellia sinensis</name>
    <name type="common">Tea plant</name>
    <name type="synonym">Thea sinensis</name>
    <dbReference type="NCBI Taxonomy" id="4442"/>
    <lineage>
        <taxon>Eukaryota</taxon>
        <taxon>Viridiplantae</taxon>
        <taxon>Streptophyta</taxon>
        <taxon>Embryophyta</taxon>
        <taxon>Tracheophyta</taxon>
        <taxon>Spermatophyta</taxon>
        <taxon>Magnoliopsida</taxon>
        <taxon>eudicotyledons</taxon>
        <taxon>Gunneridae</taxon>
        <taxon>Pentapetalae</taxon>
        <taxon>asterids</taxon>
        <taxon>Ericales</taxon>
        <taxon>Theaceae</taxon>
        <taxon>Camellia</taxon>
    </lineage>
</organism>
<dbReference type="EMBL" id="JACBKZ010000014">
    <property type="protein sequence ID" value="KAF5933328.1"/>
    <property type="molecule type" value="Genomic_DNA"/>
</dbReference>
<evidence type="ECO:0000256" key="1">
    <source>
        <dbReference type="SAM" id="MobiDB-lite"/>
    </source>
</evidence>
<feature type="region of interest" description="Disordered" evidence="1">
    <location>
        <begin position="1"/>
        <end position="22"/>
    </location>
</feature>
<evidence type="ECO:0000313" key="2">
    <source>
        <dbReference type="EMBL" id="KAF5933328.1"/>
    </source>
</evidence>
<evidence type="ECO:0000313" key="3">
    <source>
        <dbReference type="Proteomes" id="UP000593564"/>
    </source>
</evidence>
<dbReference type="Proteomes" id="UP000593564">
    <property type="component" value="Unassembled WGS sequence"/>
</dbReference>
<feature type="compositionally biased region" description="Basic and acidic residues" evidence="1">
    <location>
        <begin position="12"/>
        <end position="22"/>
    </location>
</feature>
<protein>
    <submittedName>
        <fullName evidence="2">Uncharacterized protein</fullName>
    </submittedName>
</protein>
<reference evidence="3" key="1">
    <citation type="journal article" date="2020" name="Nat. Commun.">
        <title>Genome assembly of wild tea tree DASZ reveals pedigree and selection history of tea varieties.</title>
        <authorList>
            <person name="Zhang W."/>
            <person name="Zhang Y."/>
            <person name="Qiu H."/>
            <person name="Guo Y."/>
            <person name="Wan H."/>
            <person name="Zhang X."/>
            <person name="Scossa F."/>
            <person name="Alseekh S."/>
            <person name="Zhang Q."/>
            <person name="Wang P."/>
            <person name="Xu L."/>
            <person name="Schmidt M.H."/>
            <person name="Jia X."/>
            <person name="Li D."/>
            <person name="Zhu A."/>
            <person name="Guo F."/>
            <person name="Chen W."/>
            <person name="Ni D."/>
            <person name="Usadel B."/>
            <person name="Fernie A.R."/>
            <person name="Wen W."/>
        </authorList>
    </citation>
    <scope>NUCLEOTIDE SEQUENCE [LARGE SCALE GENOMIC DNA]</scope>
    <source>
        <strain evidence="3">cv. G240</strain>
    </source>
</reference>
<keyword evidence="3" id="KW-1185">Reference proteome</keyword>
<comment type="caution">
    <text evidence="2">The sequence shown here is derived from an EMBL/GenBank/DDBJ whole genome shotgun (WGS) entry which is preliminary data.</text>
</comment>
<gene>
    <name evidence="2" type="ORF">HYC85_029499</name>
</gene>
<sequence length="132" mass="14647">MIAAPRPISQAEPDHWHTKADRSILTPAELEGTRGKYQIPLEIGLRLPTSTERASDVRPREFSLYEEAWLEGVRLPLPQVLVDVLNELDAAPGQLMPNAWKILMVCASSWLQAMGGLALTVNEFFSCYKASG</sequence>
<proteinExistence type="predicted"/>
<dbReference type="AlphaFoldDB" id="A0A7J7G0L2"/>
<reference evidence="2 3" key="2">
    <citation type="submission" date="2020-07" db="EMBL/GenBank/DDBJ databases">
        <title>Genome assembly of wild tea tree DASZ reveals pedigree and selection history of tea varieties.</title>
        <authorList>
            <person name="Zhang W."/>
        </authorList>
    </citation>
    <scope>NUCLEOTIDE SEQUENCE [LARGE SCALE GENOMIC DNA]</scope>
    <source>
        <strain evidence="3">cv. G240</strain>
        <tissue evidence="2">Leaf</tissue>
    </source>
</reference>
<name>A0A7J7G0L2_CAMSI</name>